<evidence type="ECO:0000256" key="12">
    <source>
        <dbReference type="SAM" id="MobiDB-lite"/>
    </source>
</evidence>
<dbReference type="Pfam" id="PF25467">
    <property type="entry name" value="NOL9_C"/>
    <property type="match status" value="1"/>
</dbReference>
<evidence type="ECO:0000256" key="11">
    <source>
        <dbReference type="ARBA" id="ARBA00071212"/>
    </source>
</evidence>
<gene>
    <name evidence="16" type="ORF">CROQUDRAFT_35355</name>
</gene>
<evidence type="ECO:0000256" key="1">
    <source>
        <dbReference type="ARBA" id="ARBA00004604"/>
    </source>
</evidence>
<dbReference type="GO" id="GO:0000448">
    <property type="term" value="P:cleavage in ITS2 between 5.8S rRNA and LSU-rRNA of tricistronic rRNA transcript (SSU-rRNA, 5.8S rRNA, LSU-rRNA)"/>
    <property type="evidence" value="ECO:0007669"/>
    <property type="project" value="TreeGrafter"/>
</dbReference>
<evidence type="ECO:0000256" key="2">
    <source>
        <dbReference type="ARBA" id="ARBA00011003"/>
    </source>
</evidence>
<accession>A0A9P6THJ2</accession>
<evidence type="ECO:0000256" key="9">
    <source>
        <dbReference type="ARBA" id="ARBA00022840"/>
    </source>
</evidence>
<feature type="domain" description="NOL9 N-terminal" evidence="14">
    <location>
        <begin position="146"/>
        <end position="212"/>
    </location>
</feature>
<evidence type="ECO:0000256" key="3">
    <source>
        <dbReference type="ARBA" id="ARBA00018706"/>
    </source>
</evidence>
<protein>
    <recommendedName>
        <fullName evidence="4">Polynucleotide 5'-hydroxyl-kinase GRC3</fullName>
    </recommendedName>
    <alternativeName>
        <fullName evidence="11">Polynucleotide 5'-hydroxyl-kinase NOL9</fullName>
    </alternativeName>
    <alternativeName>
        <fullName evidence="3">Polynucleotide 5'-hydroxyl-kinase grc3</fullName>
    </alternativeName>
</protein>
<sequence length="683" mass="75977">MTGLSAVAVRKLAQSKNKINNQDQIQTEPESLSPSEHQPIQLTSDEEDKNEIHHNTPENHQSLKNTSQRYFNQSPPTQLPASNSASQTPGPFTSHTPKVKNSGLKRRRQRVTFSDPDCVSNWEPIWEGDQQNVIRIEESQSIAPPVILGINLGESLVLRGTLRLKVLSGTIKINGAKIEGGEETSEALDVFAPASHPLPIIETLDSLTNHSPSRSELPLNHSDFAALIRLEDLHTGIQGLDEVWSLNGPKRPLWPSPPNLSHAVCGSTWDLILSLTPEVAHLRTPPSWSASLARHAVLASSPIRRHSFIVQGPKGAGKSTFVTLLLNTLLGSFERVALLDIDPGQPLLTPPTLISLHIIDRPILGPGFCHQAVPSSWIRAHYIGELSPKDCPGRYLEAIEDLVDCFRFEHVSQEPPLLTPRQRRRHQRLESEPMQSRSTKPGQQRCTERVPLVVNTMGWTTGLGAELLARIHELVEPTTTFTFEQHEDSELLSNVEMLEPIGDTPLSLRLPPTESRTLNLLSHLYATSHHPSPITKSTKYFKSWRFDYPLTHRRPYTIQSKDIEIELLDESIPRSHLGHVLNGSLIAICSLTQCFGLGLIRTLDSNTGTLFVITSTIPDSDEKISFVKGHEPLLPLHINIHGLELESKDIPYIEVRGNGGVVGLVGAEKKRVRRNVMRWSQRA</sequence>
<feature type="domain" description="NOL9 C-terminal" evidence="15">
    <location>
        <begin position="552"/>
        <end position="620"/>
    </location>
</feature>
<dbReference type="Gene3D" id="3.40.50.300">
    <property type="entry name" value="P-loop containing nucleotide triphosphate hydrolases"/>
    <property type="match status" value="1"/>
</dbReference>
<dbReference type="GO" id="GO:0005524">
    <property type="term" value="F:ATP binding"/>
    <property type="evidence" value="ECO:0007669"/>
    <property type="project" value="UniProtKB-KW"/>
</dbReference>
<feature type="region of interest" description="Disordered" evidence="12">
    <location>
        <begin position="416"/>
        <end position="445"/>
    </location>
</feature>
<keyword evidence="17" id="KW-1185">Reference proteome</keyword>
<dbReference type="Proteomes" id="UP000886653">
    <property type="component" value="Unassembled WGS sequence"/>
</dbReference>
<feature type="domain" description="Clp1 P-loop" evidence="13">
    <location>
        <begin position="312"/>
        <end position="407"/>
    </location>
</feature>
<dbReference type="AlphaFoldDB" id="A0A9P6THJ2"/>
<evidence type="ECO:0000259" key="15">
    <source>
        <dbReference type="Pfam" id="PF25467"/>
    </source>
</evidence>
<dbReference type="InterPro" id="IPR057573">
    <property type="entry name" value="NOL9_N"/>
</dbReference>
<dbReference type="Pfam" id="PF16575">
    <property type="entry name" value="CLP1_P"/>
    <property type="match status" value="2"/>
</dbReference>
<evidence type="ECO:0000256" key="4">
    <source>
        <dbReference type="ARBA" id="ARBA00019824"/>
    </source>
</evidence>
<dbReference type="PANTHER" id="PTHR12755">
    <property type="entry name" value="CLEAVAGE/POLYADENYLATION FACTOR IA SUBUNIT CLP1P"/>
    <property type="match status" value="1"/>
</dbReference>
<dbReference type="InterPro" id="IPR027417">
    <property type="entry name" value="P-loop_NTPase"/>
</dbReference>
<keyword evidence="5" id="KW-0698">rRNA processing</keyword>
<evidence type="ECO:0000256" key="8">
    <source>
        <dbReference type="ARBA" id="ARBA00022777"/>
    </source>
</evidence>
<evidence type="ECO:0000256" key="6">
    <source>
        <dbReference type="ARBA" id="ARBA00022679"/>
    </source>
</evidence>
<keyword evidence="8" id="KW-0418">Kinase</keyword>
<organism evidence="16 17">
    <name type="scientific">Cronartium quercuum f. sp. fusiforme G11</name>
    <dbReference type="NCBI Taxonomy" id="708437"/>
    <lineage>
        <taxon>Eukaryota</taxon>
        <taxon>Fungi</taxon>
        <taxon>Dikarya</taxon>
        <taxon>Basidiomycota</taxon>
        <taxon>Pucciniomycotina</taxon>
        <taxon>Pucciniomycetes</taxon>
        <taxon>Pucciniales</taxon>
        <taxon>Coleosporiaceae</taxon>
        <taxon>Cronartium</taxon>
    </lineage>
</organism>
<name>A0A9P6THJ2_9BASI</name>
<evidence type="ECO:0000259" key="14">
    <source>
        <dbReference type="Pfam" id="PF24419"/>
    </source>
</evidence>
<dbReference type="EMBL" id="MU167208">
    <property type="protein sequence ID" value="KAG0152572.1"/>
    <property type="molecule type" value="Genomic_DNA"/>
</dbReference>
<dbReference type="PANTHER" id="PTHR12755:SF3">
    <property type="entry name" value="POLYNUCLEOTIDE 5'-HYDROXYL-KINASE NOL9"/>
    <property type="match status" value="1"/>
</dbReference>
<dbReference type="InterPro" id="IPR045116">
    <property type="entry name" value="Clp1/Grc3"/>
</dbReference>
<feature type="compositionally biased region" description="Polar residues" evidence="12">
    <location>
        <begin position="14"/>
        <end position="43"/>
    </location>
</feature>
<dbReference type="GO" id="GO:0051731">
    <property type="term" value="F:polynucleotide 5'-hydroxyl-kinase activity"/>
    <property type="evidence" value="ECO:0007669"/>
    <property type="project" value="InterPro"/>
</dbReference>
<dbReference type="OrthoDB" id="2405412at2759"/>
<keyword evidence="6" id="KW-0808">Transferase</keyword>
<proteinExistence type="inferred from homology"/>
<keyword evidence="9" id="KW-0067">ATP-binding</keyword>
<reference evidence="16" key="1">
    <citation type="submission" date="2013-11" db="EMBL/GenBank/DDBJ databases">
        <title>Genome sequence of the fusiform rust pathogen reveals effectors for host alternation and coevolution with pine.</title>
        <authorList>
            <consortium name="DOE Joint Genome Institute"/>
            <person name="Smith K."/>
            <person name="Pendleton A."/>
            <person name="Kubisiak T."/>
            <person name="Anderson C."/>
            <person name="Salamov A."/>
            <person name="Aerts A."/>
            <person name="Riley R."/>
            <person name="Clum A."/>
            <person name="Lindquist E."/>
            <person name="Ence D."/>
            <person name="Campbell M."/>
            <person name="Kronenberg Z."/>
            <person name="Feau N."/>
            <person name="Dhillon B."/>
            <person name="Hamelin R."/>
            <person name="Burleigh J."/>
            <person name="Smith J."/>
            <person name="Yandell M."/>
            <person name="Nelson C."/>
            <person name="Grigoriev I."/>
            <person name="Davis J."/>
        </authorList>
    </citation>
    <scope>NUCLEOTIDE SEQUENCE</scope>
    <source>
        <strain evidence="16">G11</strain>
    </source>
</reference>
<feature type="region of interest" description="Disordered" evidence="12">
    <location>
        <begin position="13"/>
        <end position="112"/>
    </location>
</feature>
<dbReference type="GO" id="GO:0005730">
    <property type="term" value="C:nucleolus"/>
    <property type="evidence" value="ECO:0007669"/>
    <property type="project" value="UniProtKB-SubCell"/>
</dbReference>
<evidence type="ECO:0000256" key="7">
    <source>
        <dbReference type="ARBA" id="ARBA00022741"/>
    </source>
</evidence>
<dbReference type="InterPro" id="IPR057570">
    <property type="entry name" value="NOL9_C"/>
</dbReference>
<keyword evidence="10" id="KW-0539">Nucleus</keyword>
<dbReference type="InterPro" id="IPR032319">
    <property type="entry name" value="CLP1_P"/>
</dbReference>
<evidence type="ECO:0000256" key="5">
    <source>
        <dbReference type="ARBA" id="ARBA00022552"/>
    </source>
</evidence>
<dbReference type="SUPFAM" id="SSF52540">
    <property type="entry name" value="P-loop containing nucleoside triphosphate hydrolases"/>
    <property type="match status" value="1"/>
</dbReference>
<keyword evidence="7" id="KW-0547">Nucleotide-binding</keyword>
<feature type="compositionally biased region" description="Polar residues" evidence="12">
    <location>
        <begin position="433"/>
        <end position="445"/>
    </location>
</feature>
<evidence type="ECO:0000313" key="17">
    <source>
        <dbReference type="Proteomes" id="UP000886653"/>
    </source>
</evidence>
<comment type="subcellular location">
    <subcellularLocation>
        <location evidence="1">Nucleus</location>
        <location evidence="1">Nucleolus</location>
    </subcellularLocation>
</comment>
<dbReference type="Pfam" id="PF24419">
    <property type="entry name" value="Cupin_NOL9"/>
    <property type="match status" value="1"/>
</dbReference>
<comment type="similarity">
    <text evidence="2">Belongs to the Clp1 family. NOL9/GRC3 subfamily.</text>
</comment>
<evidence type="ECO:0000313" key="16">
    <source>
        <dbReference type="EMBL" id="KAG0152572.1"/>
    </source>
</evidence>
<feature type="compositionally biased region" description="Polar residues" evidence="12">
    <location>
        <begin position="58"/>
        <end position="96"/>
    </location>
</feature>
<comment type="caution">
    <text evidence="16">The sequence shown here is derived from an EMBL/GenBank/DDBJ whole genome shotgun (WGS) entry which is preliminary data.</text>
</comment>
<evidence type="ECO:0000256" key="10">
    <source>
        <dbReference type="ARBA" id="ARBA00023242"/>
    </source>
</evidence>
<evidence type="ECO:0000259" key="13">
    <source>
        <dbReference type="Pfam" id="PF16575"/>
    </source>
</evidence>
<feature type="domain" description="Clp1 P-loop" evidence="13">
    <location>
        <begin position="447"/>
        <end position="494"/>
    </location>
</feature>